<name>A0A9P1I9A4_9PELO</name>
<keyword evidence="3" id="KW-1185">Reference proteome</keyword>
<proteinExistence type="predicted"/>
<feature type="signal peptide" evidence="1">
    <location>
        <begin position="1"/>
        <end position="18"/>
    </location>
</feature>
<dbReference type="AlphaFoldDB" id="A0A9P1I9A4"/>
<organism evidence="2 3">
    <name type="scientific">Caenorhabditis angaria</name>
    <dbReference type="NCBI Taxonomy" id="860376"/>
    <lineage>
        <taxon>Eukaryota</taxon>
        <taxon>Metazoa</taxon>
        <taxon>Ecdysozoa</taxon>
        <taxon>Nematoda</taxon>
        <taxon>Chromadorea</taxon>
        <taxon>Rhabditida</taxon>
        <taxon>Rhabditina</taxon>
        <taxon>Rhabditomorpha</taxon>
        <taxon>Rhabditoidea</taxon>
        <taxon>Rhabditidae</taxon>
        <taxon>Peloderinae</taxon>
        <taxon>Caenorhabditis</taxon>
    </lineage>
</organism>
<feature type="chain" id="PRO_5040388075" description="Secreted protein" evidence="1">
    <location>
        <begin position="19"/>
        <end position="72"/>
    </location>
</feature>
<comment type="caution">
    <text evidence="2">The sequence shown here is derived from an EMBL/GenBank/DDBJ whole genome shotgun (WGS) entry which is preliminary data.</text>
</comment>
<dbReference type="EMBL" id="CANHGI010000002">
    <property type="protein sequence ID" value="CAI5441029.1"/>
    <property type="molecule type" value="Genomic_DNA"/>
</dbReference>
<reference evidence="2" key="1">
    <citation type="submission" date="2022-11" db="EMBL/GenBank/DDBJ databases">
        <authorList>
            <person name="Kikuchi T."/>
        </authorList>
    </citation>
    <scope>NUCLEOTIDE SEQUENCE</scope>
    <source>
        <strain evidence="2">PS1010</strain>
    </source>
</reference>
<dbReference type="Proteomes" id="UP001152747">
    <property type="component" value="Unassembled WGS sequence"/>
</dbReference>
<accession>A0A9P1I9A4</accession>
<keyword evidence="1" id="KW-0732">Signal</keyword>
<evidence type="ECO:0000256" key="1">
    <source>
        <dbReference type="SAM" id="SignalP"/>
    </source>
</evidence>
<evidence type="ECO:0008006" key="4">
    <source>
        <dbReference type="Google" id="ProtNLM"/>
    </source>
</evidence>
<gene>
    <name evidence="2" type="ORF">CAMP_LOCUS3666</name>
</gene>
<evidence type="ECO:0000313" key="2">
    <source>
        <dbReference type="EMBL" id="CAI5441029.1"/>
    </source>
</evidence>
<evidence type="ECO:0000313" key="3">
    <source>
        <dbReference type="Proteomes" id="UP001152747"/>
    </source>
</evidence>
<protein>
    <recommendedName>
        <fullName evidence="4">Secreted protein</fullName>
    </recommendedName>
</protein>
<sequence>MILKFSFLFVMLISMVSARSVESTTPRTSRTKIGGEVQARTTEKFGPRHQVSGQTTKAPSLLELTKSTRSIK</sequence>